<reference evidence="2 3" key="1">
    <citation type="submission" date="2020-01" db="EMBL/GenBank/DDBJ databases">
        <authorList>
            <consortium name="DOE Joint Genome Institute"/>
            <person name="Haridas S."/>
            <person name="Albert R."/>
            <person name="Binder M."/>
            <person name="Bloem J."/>
            <person name="Labutti K."/>
            <person name="Salamov A."/>
            <person name="Andreopoulos B."/>
            <person name="Baker S.E."/>
            <person name="Barry K."/>
            <person name="Bills G."/>
            <person name="Bluhm B.H."/>
            <person name="Cannon C."/>
            <person name="Castanera R."/>
            <person name="Culley D.E."/>
            <person name="Daum C."/>
            <person name="Ezra D."/>
            <person name="Gonzalez J.B."/>
            <person name="Henrissat B."/>
            <person name="Kuo A."/>
            <person name="Liang C."/>
            <person name="Lipzen A."/>
            <person name="Lutzoni F."/>
            <person name="Magnuson J."/>
            <person name="Mondo S."/>
            <person name="Nolan M."/>
            <person name="Ohm R."/>
            <person name="Pangilinan J."/>
            <person name="Park H.-J.H."/>
            <person name="Ramirez L."/>
            <person name="Alfaro M."/>
            <person name="Sun H."/>
            <person name="Tritt A."/>
            <person name="Yoshinaga Y."/>
            <person name="Zwiers L.-H.L."/>
            <person name="Turgeon B.G."/>
            <person name="Goodwin S.B."/>
            <person name="Spatafora J.W."/>
            <person name="Crous P.W."/>
            <person name="Grigoriev I.V."/>
        </authorList>
    </citation>
    <scope>NUCLEOTIDE SEQUENCE [LARGE SCALE GENOMIC DNA]</scope>
    <source>
        <strain evidence="2 3">CBS 611.86</strain>
    </source>
</reference>
<dbReference type="OrthoDB" id="2157530at2759"/>
<dbReference type="PANTHER" id="PTHR24148">
    <property type="entry name" value="ANKYRIN REPEAT DOMAIN-CONTAINING PROTEIN 39 HOMOLOG-RELATED"/>
    <property type="match status" value="1"/>
</dbReference>
<dbReference type="PANTHER" id="PTHR24148:SF73">
    <property type="entry name" value="HET DOMAIN PROTEIN (AFU_ORTHOLOGUE AFUA_8G01020)"/>
    <property type="match status" value="1"/>
</dbReference>
<evidence type="ECO:0000313" key="2">
    <source>
        <dbReference type="EMBL" id="KAF2875646.1"/>
    </source>
</evidence>
<gene>
    <name evidence="2" type="ORF">BDV95DRAFT_562321</name>
</gene>
<dbReference type="AlphaFoldDB" id="A0A7C8IE41"/>
<organism evidence="2 3">
    <name type="scientific">Massariosphaeria phaeospora</name>
    <dbReference type="NCBI Taxonomy" id="100035"/>
    <lineage>
        <taxon>Eukaryota</taxon>
        <taxon>Fungi</taxon>
        <taxon>Dikarya</taxon>
        <taxon>Ascomycota</taxon>
        <taxon>Pezizomycotina</taxon>
        <taxon>Dothideomycetes</taxon>
        <taxon>Pleosporomycetidae</taxon>
        <taxon>Pleosporales</taxon>
        <taxon>Pleosporales incertae sedis</taxon>
        <taxon>Massariosphaeria</taxon>
    </lineage>
</organism>
<sequence>MTKVKYDYSPLDSPESQFRLLTLLPGLWQDEIRCSLAVYPFDSNASNYNYQTLSYVWGDPTVVRQIRVDDLNFQVTENLWLALRRLRHAESELLIWVDAIAINQQDKDEKSKQVAMMGDIYRRCCEVICWLGEDTEAVSAPYALTSTTGVLAFELLRLHAEDKHRYDNICYDTSSSSHVEVAAGYEAHFEALSKIIESPWWSRIWIVQELALPPKATLMFGSEYLPVEVLKDIREVERQHEQGCCKHVFSAYQFEGLIKKTKLFMSQGAASLLFIRLTARDGDSYPLPLLRSLVCANSATDPRDLYYGLLGLLPKSDLNPDYSLSPSAVFARGAVQEMNFSERLSMMVGFRSADFFKSPQGQGLKANPTWLAPTSFMFMRIERQDLLTLFSRHMSKLNASRGFYSPVTLVNDSSLLLKSIQIDTIRLVDTVTAGNGVSKTIYRWLQMLALDETSCWPPDPPQIGSLADAFWKTLLWNGIYNSDDDGKLSTGDYIEMAQWLRHVIDGSPPLANVHNPLSRYVVHTNLSQRSLFLTKTGMLGLGPYNTMPGDEVHVLIGANVPFVLCPHRKRLKKYAPNSVFESSVRQYTMIGDGYVHGIMNGEAMEERGEDSWETIQIW</sequence>
<proteinExistence type="predicted"/>
<evidence type="ECO:0000259" key="1">
    <source>
        <dbReference type="Pfam" id="PF06985"/>
    </source>
</evidence>
<dbReference type="InterPro" id="IPR010730">
    <property type="entry name" value="HET"/>
</dbReference>
<accession>A0A7C8IE41</accession>
<dbReference type="InterPro" id="IPR052895">
    <property type="entry name" value="HetReg/Transcr_Mod"/>
</dbReference>
<protein>
    <submittedName>
        <fullName evidence="2">Heterokaryon incompatibility protein-domain-containing protein</fullName>
    </submittedName>
</protein>
<dbReference type="EMBL" id="JAADJZ010000004">
    <property type="protein sequence ID" value="KAF2875646.1"/>
    <property type="molecule type" value="Genomic_DNA"/>
</dbReference>
<keyword evidence="3" id="KW-1185">Reference proteome</keyword>
<evidence type="ECO:0000313" key="3">
    <source>
        <dbReference type="Proteomes" id="UP000481861"/>
    </source>
</evidence>
<dbReference type="Pfam" id="PF06985">
    <property type="entry name" value="HET"/>
    <property type="match status" value="1"/>
</dbReference>
<name>A0A7C8IE41_9PLEO</name>
<feature type="domain" description="Heterokaryon incompatibility" evidence="1">
    <location>
        <begin position="50"/>
        <end position="209"/>
    </location>
</feature>
<dbReference type="Pfam" id="PF26639">
    <property type="entry name" value="Het-6_barrel"/>
    <property type="match status" value="1"/>
</dbReference>
<comment type="caution">
    <text evidence="2">The sequence shown here is derived from an EMBL/GenBank/DDBJ whole genome shotgun (WGS) entry which is preliminary data.</text>
</comment>
<dbReference type="Proteomes" id="UP000481861">
    <property type="component" value="Unassembled WGS sequence"/>
</dbReference>